<dbReference type="Proteomes" id="UP001176960">
    <property type="component" value="Unassembled WGS sequence"/>
</dbReference>
<dbReference type="InterPro" id="IPR001387">
    <property type="entry name" value="Cro/C1-type_HTH"/>
</dbReference>
<dbReference type="AlphaFoldDB" id="A0AA35UKL7"/>
<reference evidence="2" key="1">
    <citation type="submission" date="2023-03" db="EMBL/GenBank/DDBJ databases">
        <authorList>
            <person name="Cleenwerck I."/>
        </authorList>
    </citation>
    <scope>NUCLEOTIDE SEQUENCE</scope>
    <source>
        <strain evidence="2">LMG 32879</strain>
    </source>
</reference>
<dbReference type="CDD" id="cd00093">
    <property type="entry name" value="HTH_XRE"/>
    <property type="match status" value="1"/>
</dbReference>
<organism evidence="2 3">
    <name type="scientific">Brytella acorum</name>
    <dbReference type="NCBI Taxonomy" id="2959299"/>
    <lineage>
        <taxon>Bacteria</taxon>
        <taxon>Pseudomonadati</taxon>
        <taxon>Pseudomonadota</taxon>
        <taxon>Alphaproteobacteria</taxon>
        <taxon>Acetobacterales</taxon>
        <taxon>Acetobacteraceae</taxon>
        <taxon>Brytella</taxon>
    </lineage>
</organism>
<gene>
    <name evidence="2" type="ORF">LMG32879_003032</name>
</gene>
<evidence type="ECO:0000259" key="1">
    <source>
        <dbReference type="PROSITE" id="PS50943"/>
    </source>
</evidence>
<dbReference type="EMBL" id="CATKSH010000036">
    <property type="protein sequence ID" value="CAI9122172.1"/>
    <property type="molecule type" value="Genomic_DNA"/>
</dbReference>
<dbReference type="SMART" id="SM00530">
    <property type="entry name" value="HTH_XRE"/>
    <property type="match status" value="1"/>
</dbReference>
<evidence type="ECO:0000313" key="3">
    <source>
        <dbReference type="Proteomes" id="UP001176960"/>
    </source>
</evidence>
<sequence length="168" mass="18366">MTQIATSAPPTVDIAKGPAAAGPVDIHVGQRIRLRRTLMGLSQEKLGEALGLTFQQVQKYERGANRVSASRLYELARVMEVPVSFFYDGMAGVASQSAQPLNSMMGFAEAPSTFGGPPPKRLDASSEDATLFGRRETIDLVRAYYRIPDTAVRKRMFDLIRSMAPSED</sequence>
<name>A0AA35UKL7_9PROT</name>
<dbReference type="PROSITE" id="PS50943">
    <property type="entry name" value="HTH_CROC1"/>
    <property type="match status" value="1"/>
</dbReference>
<dbReference type="Gene3D" id="1.10.260.40">
    <property type="entry name" value="lambda repressor-like DNA-binding domains"/>
    <property type="match status" value="1"/>
</dbReference>
<dbReference type="GO" id="GO:0003677">
    <property type="term" value="F:DNA binding"/>
    <property type="evidence" value="ECO:0007669"/>
    <property type="project" value="InterPro"/>
</dbReference>
<keyword evidence="3" id="KW-1185">Reference proteome</keyword>
<protein>
    <submittedName>
        <fullName evidence="2">Helix-turn-helix transcriptional regulator</fullName>
    </submittedName>
</protein>
<proteinExistence type="predicted"/>
<dbReference type="Pfam" id="PF01381">
    <property type="entry name" value="HTH_3"/>
    <property type="match status" value="1"/>
</dbReference>
<comment type="caution">
    <text evidence="2">The sequence shown here is derived from an EMBL/GenBank/DDBJ whole genome shotgun (WGS) entry which is preliminary data.</text>
</comment>
<dbReference type="RefSeq" id="WP_289842080.1">
    <property type="nucleotide sequence ID" value="NZ_CATKSH010000036.1"/>
</dbReference>
<accession>A0AA35UKL7</accession>
<feature type="domain" description="HTH cro/C1-type" evidence="1">
    <location>
        <begin position="32"/>
        <end position="86"/>
    </location>
</feature>
<dbReference type="SUPFAM" id="SSF47413">
    <property type="entry name" value="lambda repressor-like DNA-binding domains"/>
    <property type="match status" value="1"/>
</dbReference>
<evidence type="ECO:0000313" key="2">
    <source>
        <dbReference type="EMBL" id="CAI9122172.1"/>
    </source>
</evidence>
<dbReference type="InterPro" id="IPR010982">
    <property type="entry name" value="Lambda_DNA-bd_dom_sf"/>
</dbReference>